<protein>
    <submittedName>
        <fullName evidence="11">5492_t:CDS:1</fullName>
    </submittedName>
</protein>
<dbReference type="InterPro" id="IPR050324">
    <property type="entry name" value="CDP-alcohol_PTase-I"/>
</dbReference>
<evidence type="ECO:0000313" key="11">
    <source>
        <dbReference type="EMBL" id="CAG8565761.1"/>
    </source>
</evidence>
<dbReference type="GO" id="GO:0043337">
    <property type="term" value="F:cardiolipin synthase (CMP-forming)"/>
    <property type="evidence" value="ECO:0007669"/>
    <property type="project" value="TreeGrafter"/>
</dbReference>
<comment type="subcellular location">
    <subcellularLocation>
        <location evidence="1">Membrane</location>
        <topology evidence="1">Multi-pass membrane protein</topology>
    </subcellularLocation>
</comment>
<evidence type="ECO:0000256" key="7">
    <source>
        <dbReference type="ARBA" id="ARBA00023136"/>
    </source>
</evidence>
<reference evidence="11" key="1">
    <citation type="submission" date="2021-06" db="EMBL/GenBank/DDBJ databases">
        <authorList>
            <person name="Kallberg Y."/>
            <person name="Tangrot J."/>
            <person name="Rosling A."/>
        </authorList>
    </citation>
    <scope>NUCLEOTIDE SEQUENCE</scope>
    <source>
        <strain evidence="11">BR232B</strain>
    </source>
</reference>
<comment type="similarity">
    <text evidence="10">Belongs to the CDP-alcohol phosphatidyltransferase class-I family.</text>
</comment>
<evidence type="ECO:0000256" key="6">
    <source>
        <dbReference type="ARBA" id="ARBA00023098"/>
    </source>
</evidence>
<evidence type="ECO:0000256" key="2">
    <source>
        <dbReference type="ARBA" id="ARBA00022516"/>
    </source>
</evidence>
<dbReference type="Proteomes" id="UP000789739">
    <property type="component" value="Unassembled WGS sequence"/>
</dbReference>
<evidence type="ECO:0000313" key="12">
    <source>
        <dbReference type="Proteomes" id="UP000789739"/>
    </source>
</evidence>
<dbReference type="GO" id="GO:0016020">
    <property type="term" value="C:membrane"/>
    <property type="evidence" value="ECO:0007669"/>
    <property type="project" value="UniProtKB-SubCell"/>
</dbReference>
<keyword evidence="9" id="KW-1208">Phospholipid metabolism</keyword>
<sequence>PRCFSSDQQTTERKKSASQEAKEIIKKLKDIPVKEDIRTLPNFLTLTRLLISPVIGYLILNENYKVAFAAFCYAGFTDVLDGYIARHYNMRTMIGTIIDPAADKTLMTIMTVSLAAKGLLPTPLAIIILARDAGLVISSFYYRFISLPPPKTLLRYFDISISSAEVRPNLIGKVNTALQLALMGVTLCTPAFNLPITPGLTALQYTVAVTTIWSGFSYVFSKDVIRILKPPSDDSDDPVK</sequence>
<accession>A0A9N9BIH6</accession>
<dbReference type="EMBL" id="CAJVPI010000717">
    <property type="protein sequence ID" value="CAG8565761.1"/>
    <property type="molecule type" value="Genomic_DNA"/>
</dbReference>
<dbReference type="PROSITE" id="PS00379">
    <property type="entry name" value="CDP_ALCOHOL_P_TRANSF"/>
    <property type="match status" value="1"/>
</dbReference>
<evidence type="ECO:0000256" key="1">
    <source>
        <dbReference type="ARBA" id="ARBA00004141"/>
    </source>
</evidence>
<keyword evidence="6" id="KW-0443">Lipid metabolism</keyword>
<dbReference type="GO" id="GO:0005739">
    <property type="term" value="C:mitochondrion"/>
    <property type="evidence" value="ECO:0007669"/>
    <property type="project" value="TreeGrafter"/>
</dbReference>
<dbReference type="Gene3D" id="1.20.120.1760">
    <property type="match status" value="1"/>
</dbReference>
<dbReference type="OrthoDB" id="10020554at2759"/>
<dbReference type="AlphaFoldDB" id="A0A9N9BIH6"/>
<dbReference type="PANTHER" id="PTHR14269">
    <property type="entry name" value="CDP-DIACYLGLYCEROL--GLYCEROL-3-PHOSPHATE 3-PHOSPHATIDYLTRANSFERASE-RELATED"/>
    <property type="match status" value="1"/>
</dbReference>
<evidence type="ECO:0000256" key="10">
    <source>
        <dbReference type="RuleBase" id="RU003750"/>
    </source>
</evidence>
<name>A0A9N9BIH6_9GLOM</name>
<keyword evidence="3 10" id="KW-0808">Transferase</keyword>
<keyword evidence="4" id="KW-0812">Transmembrane</keyword>
<gene>
    <name evidence="11" type="ORF">PBRASI_LOCUS5832</name>
</gene>
<keyword evidence="2" id="KW-0444">Lipid biosynthesis</keyword>
<comment type="caution">
    <text evidence="11">The sequence shown here is derived from an EMBL/GenBank/DDBJ whole genome shotgun (WGS) entry which is preliminary data.</text>
</comment>
<evidence type="ECO:0000256" key="9">
    <source>
        <dbReference type="ARBA" id="ARBA00023264"/>
    </source>
</evidence>
<feature type="non-terminal residue" evidence="11">
    <location>
        <position position="1"/>
    </location>
</feature>
<dbReference type="GO" id="GO:0032049">
    <property type="term" value="P:cardiolipin biosynthetic process"/>
    <property type="evidence" value="ECO:0007669"/>
    <property type="project" value="TreeGrafter"/>
</dbReference>
<dbReference type="InterPro" id="IPR048254">
    <property type="entry name" value="CDP_ALCOHOL_P_TRANSF_CS"/>
</dbReference>
<keyword evidence="8" id="KW-0594">Phospholipid biosynthesis</keyword>
<dbReference type="InterPro" id="IPR043130">
    <property type="entry name" value="CDP-OH_PTrfase_TM_dom"/>
</dbReference>
<evidence type="ECO:0000256" key="4">
    <source>
        <dbReference type="ARBA" id="ARBA00022692"/>
    </source>
</evidence>
<keyword evidence="7" id="KW-0472">Membrane</keyword>
<evidence type="ECO:0000256" key="5">
    <source>
        <dbReference type="ARBA" id="ARBA00022989"/>
    </source>
</evidence>
<organism evidence="11 12">
    <name type="scientific">Paraglomus brasilianum</name>
    <dbReference type="NCBI Taxonomy" id="144538"/>
    <lineage>
        <taxon>Eukaryota</taxon>
        <taxon>Fungi</taxon>
        <taxon>Fungi incertae sedis</taxon>
        <taxon>Mucoromycota</taxon>
        <taxon>Glomeromycotina</taxon>
        <taxon>Glomeromycetes</taxon>
        <taxon>Paraglomerales</taxon>
        <taxon>Paraglomeraceae</taxon>
        <taxon>Paraglomus</taxon>
    </lineage>
</organism>
<dbReference type="InterPro" id="IPR000462">
    <property type="entry name" value="CDP-OH_P_trans"/>
</dbReference>
<dbReference type="PANTHER" id="PTHR14269:SF60">
    <property type="entry name" value="CARDIOLIPIN SYNTHASE (CMP-FORMING)"/>
    <property type="match status" value="1"/>
</dbReference>
<evidence type="ECO:0000256" key="3">
    <source>
        <dbReference type="ARBA" id="ARBA00022679"/>
    </source>
</evidence>
<keyword evidence="5" id="KW-1133">Transmembrane helix</keyword>
<keyword evidence="12" id="KW-1185">Reference proteome</keyword>
<dbReference type="Pfam" id="PF01066">
    <property type="entry name" value="CDP-OH_P_transf"/>
    <property type="match status" value="1"/>
</dbReference>
<proteinExistence type="inferred from homology"/>
<evidence type="ECO:0000256" key="8">
    <source>
        <dbReference type="ARBA" id="ARBA00023209"/>
    </source>
</evidence>